<evidence type="ECO:0000256" key="3">
    <source>
        <dbReference type="ARBA" id="ARBA00022723"/>
    </source>
</evidence>
<keyword evidence="3" id="KW-0479">Metal-binding</keyword>
<dbReference type="GO" id="GO:0019239">
    <property type="term" value="F:deaminase activity"/>
    <property type="evidence" value="ECO:0007669"/>
    <property type="project" value="InterPro"/>
</dbReference>
<evidence type="ECO:0000259" key="6">
    <source>
        <dbReference type="Pfam" id="PF00962"/>
    </source>
</evidence>
<dbReference type="GO" id="GO:0016814">
    <property type="term" value="F:hydrolase activity, acting on carbon-nitrogen (but not peptide) bonds, in cyclic amidines"/>
    <property type="evidence" value="ECO:0007669"/>
    <property type="project" value="UniProtKB-ARBA"/>
</dbReference>
<accession>A0A8J3YP26</accession>
<dbReference type="InterPro" id="IPR006330">
    <property type="entry name" value="Ado/ade_deaminase"/>
</dbReference>
<dbReference type="PANTHER" id="PTHR43114">
    <property type="entry name" value="ADENINE DEAMINASE"/>
    <property type="match status" value="1"/>
</dbReference>
<dbReference type="GO" id="GO:0009168">
    <property type="term" value="P:purine ribonucleoside monophosphate biosynthetic process"/>
    <property type="evidence" value="ECO:0007669"/>
    <property type="project" value="InterPro"/>
</dbReference>
<dbReference type="InterPro" id="IPR001365">
    <property type="entry name" value="A_deaminase_dom"/>
</dbReference>
<dbReference type="SUPFAM" id="SSF51556">
    <property type="entry name" value="Metallo-dependent hydrolases"/>
    <property type="match status" value="1"/>
</dbReference>
<evidence type="ECO:0000256" key="2">
    <source>
        <dbReference type="ARBA" id="ARBA00006676"/>
    </source>
</evidence>
<proteinExistence type="inferred from homology"/>
<feature type="domain" description="Adenosine deaminase" evidence="6">
    <location>
        <begin position="3"/>
        <end position="296"/>
    </location>
</feature>
<dbReference type="InterPro" id="IPR006650">
    <property type="entry name" value="A/AMP_deam_AS"/>
</dbReference>
<dbReference type="EMBL" id="BOPF01000022">
    <property type="protein sequence ID" value="GIJ48766.1"/>
    <property type="molecule type" value="Genomic_DNA"/>
</dbReference>
<keyword evidence="5" id="KW-0862">Zinc</keyword>
<evidence type="ECO:0000256" key="4">
    <source>
        <dbReference type="ARBA" id="ARBA00022801"/>
    </source>
</evidence>
<evidence type="ECO:0000313" key="8">
    <source>
        <dbReference type="Proteomes" id="UP000619260"/>
    </source>
</evidence>
<dbReference type="Gene3D" id="3.20.20.140">
    <property type="entry name" value="Metal-dependent hydrolases"/>
    <property type="match status" value="1"/>
</dbReference>
<dbReference type="RefSeq" id="WP_203902241.1">
    <property type="nucleotide sequence ID" value="NZ_BOPF01000022.1"/>
</dbReference>
<comment type="similarity">
    <text evidence="2">Belongs to the metallo-dependent hydrolases superfamily. Adenosine and AMP deaminases family.</text>
</comment>
<dbReference type="Proteomes" id="UP000619260">
    <property type="component" value="Unassembled WGS sequence"/>
</dbReference>
<organism evidence="7 8">
    <name type="scientific">Virgisporangium aliadipatigenens</name>
    <dbReference type="NCBI Taxonomy" id="741659"/>
    <lineage>
        <taxon>Bacteria</taxon>
        <taxon>Bacillati</taxon>
        <taxon>Actinomycetota</taxon>
        <taxon>Actinomycetes</taxon>
        <taxon>Micromonosporales</taxon>
        <taxon>Micromonosporaceae</taxon>
        <taxon>Virgisporangium</taxon>
    </lineage>
</organism>
<protein>
    <submittedName>
        <fullName evidence="7">Adenosine deaminase</fullName>
    </submittedName>
</protein>
<name>A0A8J3YP26_9ACTN</name>
<keyword evidence="8" id="KW-1185">Reference proteome</keyword>
<dbReference type="GO" id="GO:0046872">
    <property type="term" value="F:metal ion binding"/>
    <property type="evidence" value="ECO:0007669"/>
    <property type="project" value="UniProtKB-KW"/>
</dbReference>
<evidence type="ECO:0000256" key="1">
    <source>
        <dbReference type="ARBA" id="ARBA00001947"/>
    </source>
</evidence>
<dbReference type="AlphaFoldDB" id="A0A8J3YP26"/>
<sequence>MAKIELHVHLEGTVRPATLLEIARRNRHPLPAPDERALADLFAFRDLRHFAGVWNLTTSCLRTADDFRRIVVDYAGEAARHGAVYIEGIVTPEQSLADEVGLDRVLGGYCDGIAEAEETHGVIVRLTPEQCRGCDPAFGEALARAAVAHRERGVVGFGLSGVEDHFPDGPHLRAMWIAADGGLGLVPHAGEAAGPAAVRSALWMGAARIRHGIRAVEDPELLVELAERGTVLDVCPTSNVRLGYATFDHHPLRTLAAAGVACSISTDDPALFDTDLSAEYAHAERLGVGAADAYRAGYNGALCDPTTKSRLPEPAYLNPLR</sequence>
<evidence type="ECO:0000313" key="7">
    <source>
        <dbReference type="EMBL" id="GIJ48766.1"/>
    </source>
</evidence>
<keyword evidence="4" id="KW-0378">Hydrolase</keyword>
<evidence type="ECO:0000256" key="5">
    <source>
        <dbReference type="ARBA" id="ARBA00022833"/>
    </source>
</evidence>
<comment type="cofactor">
    <cofactor evidence="1">
        <name>Zn(2+)</name>
        <dbReference type="ChEBI" id="CHEBI:29105"/>
    </cofactor>
</comment>
<dbReference type="NCBIfam" id="TIGR01430">
    <property type="entry name" value="aden_deam"/>
    <property type="match status" value="1"/>
</dbReference>
<reference evidence="7" key="1">
    <citation type="submission" date="2021-01" db="EMBL/GenBank/DDBJ databases">
        <title>Whole genome shotgun sequence of Virgisporangium aliadipatigenens NBRC 105644.</title>
        <authorList>
            <person name="Komaki H."/>
            <person name="Tamura T."/>
        </authorList>
    </citation>
    <scope>NUCLEOTIDE SEQUENCE</scope>
    <source>
        <strain evidence="7">NBRC 105644</strain>
    </source>
</reference>
<dbReference type="PROSITE" id="PS00485">
    <property type="entry name" value="A_DEAMINASE"/>
    <property type="match status" value="1"/>
</dbReference>
<dbReference type="InterPro" id="IPR032466">
    <property type="entry name" value="Metal_Hydrolase"/>
</dbReference>
<dbReference type="Pfam" id="PF00962">
    <property type="entry name" value="A_deaminase"/>
    <property type="match status" value="1"/>
</dbReference>
<dbReference type="PANTHER" id="PTHR43114:SF6">
    <property type="entry name" value="ADENINE DEAMINASE"/>
    <property type="match status" value="1"/>
</dbReference>
<comment type="caution">
    <text evidence="7">The sequence shown here is derived from an EMBL/GenBank/DDBJ whole genome shotgun (WGS) entry which is preliminary data.</text>
</comment>
<gene>
    <name evidence="7" type="ORF">Val02_56520</name>
</gene>